<evidence type="ECO:0000313" key="5">
    <source>
        <dbReference type="Proteomes" id="UP000076858"/>
    </source>
</evidence>
<sequence>MLDHDLGITLHYISEEDKIEKVVLDLVYFPPPHTGYEISLLVKNIFQEWDPKVPIIVTDNGRNMVKAFKQAHSNHVQDVIESVVANNTERNGETEAVHEENLFSDSSDVEADFESENDPSFNEDTGREYSTLEVMSPITQRNSNSLDVSDDDTHLDISENTSEIEIENEEVEFLQFERQASEYMRTIFPRNGGENVLQPFAAYSQLVSADKYVNFSSAVSCIEELKLHLQKSAESPGLNGIACAMLADLSKGFDFMTEKDDPDFDFTYLLATCLNCNYRIFVIEKPDVLKLVLNNIEKIAKQLGLQYYTNKVQSNDPDANLIVSPSFEETQANHDSNGYENLNVAHFSYCWRKRRPLGIADNNNHATDYWKENAERFPFLKNLAYNILAIPVSSAAAEREFSVSGLHSLALTKKPKPDFSLSKVQNSAPVAWIDSDTGIIREAILGFREVEGEHSVANIFQVAGTSAVRGTLSTMAAIFAQKRVTLATKLVAVEMVEETIIFMAMEATVQDMVAEEEQTAFEMAGIRNFSQLTDLDALITATGAISPTTIKGFISSLFVIPKNTRGFRPIINLNQLNTFVVYRHFKMEGFSNLKHLVPQNDWMGKLDLKVAYLTMLVHKDCRRFLQFIWEGLIYQFNCLAFGLSSAPWAFTKILKPVVTLLRQQGIRLIVYLDGIIFLNSDREKLVEHIDRVKNLFELLGFVINEEKYRTTPTQLIEFSGIPGRHKRDDLFLPISKRHFLIALCEKLLSSKLVSLRDLASLLGNFSWSSSSVPYAQSHYRGVQSLYISKLKFFKGIMKTKLELNEEARNDLQWWVSNLLAAKGRAIYDPSPILVIYSNASFFGWGSECNGISTGGPWIPIDQGKHINDLELKAAFFALRFFTEFNRDCTIALKLNNSTAVCYVNRLGGSRSKSLNSIALSIVKWCEERNITLVASHLPGMLNVVVDRESRRKPEWGDWKLSPEMFLKIAQRWILQVDVFAASWNAQLPTFGYATPPPLLPDQRLPIESQAGESGTGSSLPLLAEPGVVSVITRDGVRHSPGVQSPTTRISFPSGRASSAMPDEVIPTDRLEIFRGRLRKQAIPERVIPLVLSGSRPTTLAAYQSALIHWKNWCVKFGHNPEHNNIGNILLFLTEALEAGKAFSSINIYRSMLSVTLQPIEGHAVGKHPYVIALMRGIYNAKPPTPKYSEKLEVEVVLNHLKSSQNIGLKLKAHYDGALHVISIKRLPDIFIDPVACLNHYISVTAPMRNNSNSSKLFVASVKPHKPVGGSTISGWIKKELSEAGIYMSKFFAYFTRGAAASKAAVAGHPIQSILNAAQRASQSTFTNYYRLEVETLPTVAETVFSLSGET</sequence>
<dbReference type="SUPFAM" id="SSF53098">
    <property type="entry name" value="Ribonuclease H-like"/>
    <property type="match status" value="1"/>
</dbReference>
<feature type="region of interest" description="Disordered" evidence="2">
    <location>
        <begin position="104"/>
        <end position="125"/>
    </location>
</feature>
<dbReference type="GO" id="GO:0003677">
    <property type="term" value="F:DNA binding"/>
    <property type="evidence" value="ECO:0007669"/>
    <property type="project" value="UniProtKB-KW"/>
</dbReference>
<feature type="compositionally biased region" description="Acidic residues" evidence="2">
    <location>
        <begin position="107"/>
        <end position="117"/>
    </location>
</feature>
<dbReference type="PROSITE" id="PS50878">
    <property type="entry name" value="RT_POL"/>
    <property type="match status" value="1"/>
</dbReference>
<evidence type="ECO:0000256" key="1">
    <source>
        <dbReference type="ARBA" id="ARBA00023125"/>
    </source>
</evidence>
<comment type="caution">
    <text evidence="4">The sequence shown here is derived from an EMBL/GenBank/DDBJ whole genome shotgun (WGS) entry which is preliminary data.</text>
</comment>
<dbReference type="InterPro" id="IPR043502">
    <property type="entry name" value="DNA/RNA_pol_sf"/>
</dbReference>
<dbReference type="InterPro" id="IPR011010">
    <property type="entry name" value="DNA_brk_join_enz"/>
</dbReference>
<gene>
    <name evidence="4" type="ORF">APZ42_031346</name>
</gene>
<dbReference type="Gene3D" id="3.30.70.270">
    <property type="match status" value="1"/>
</dbReference>
<evidence type="ECO:0000256" key="2">
    <source>
        <dbReference type="SAM" id="MobiDB-lite"/>
    </source>
</evidence>
<dbReference type="InterPro" id="IPR043128">
    <property type="entry name" value="Rev_trsase/Diguanyl_cyclase"/>
</dbReference>
<organism evidence="4 5">
    <name type="scientific">Daphnia magna</name>
    <dbReference type="NCBI Taxonomy" id="35525"/>
    <lineage>
        <taxon>Eukaryota</taxon>
        <taxon>Metazoa</taxon>
        <taxon>Ecdysozoa</taxon>
        <taxon>Arthropoda</taxon>
        <taxon>Crustacea</taxon>
        <taxon>Branchiopoda</taxon>
        <taxon>Diplostraca</taxon>
        <taxon>Cladocera</taxon>
        <taxon>Anomopoda</taxon>
        <taxon>Daphniidae</taxon>
        <taxon>Daphnia</taxon>
    </lineage>
</organism>
<dbReference type="SUPFAM" id="SSF56672">
    <property type="entry name" value="DNA/RNA polymerases"/>
    <property type="match status" value="1"/>
</dbReference>
<dbReference type="InterPro" id="IPR010998">
    <property type="entry name" value="Integrase_recombinase_N"/>
</dbReference>
<dbReference type="EMBL" id="LRGB01002925">
    <property type="protein sequence ID" value="KZS05450.1"/>
    <property type="molecule type" value="Genomic_DNA"/>
</dbReference>
<name>A0A164MX69_9CRUS</name>
<protein>
    <recommendedName>
        <fullName evidence="3">Reverse transcriptase domain-containing protein</fullName>
    </recommendedName>
</protein>
<feature type="compositionally biased region" description="Polar residues" evidence="2">
    <location>
        <begin position="1041"/>
        <end position="1050"/>
    </location>
</feature>
<dbReference type="CDD" id="cd03714">
    <property type="entry name" value="RT_DIRS1"/>
    <property type="match status" value="1"/>
</dbReference>
<dbReference type="SUPFAM" id="SSF47823">
    <property type="entry name" value="lambda integrase-like, N-terminal domain"/>
    <property type="match status" value="1"/>
</dbReference>
<dbReference type="GO" id="GO:0071897">
    <property type="term" value="P:DNA biosynthetic process"/>
    <property type="evidence" value="ECO:0007669"/>
    <property type="project" value="UniProtKB-ARBA"/>
</dbReference>
<keyword evidence="5" id="KW-1185">Reference proteome</keyword>
<feature type="region of interest" description="Disordered" evidence="2">
    <location>
        <begin position="1036"/>
        <end position="1060"/>
    </location>
</feature>
<dbReference type="GO" id="GO:0046983">
    <property type="term" value="F:protein dimerization activity"/>
    <property type="evidence" value="ECO:0007669"/>
    <property type="project" value="InterPro"/>
</dbReference>
<proteinExistence type="predicted"/>
<feature type="domain" description="Reverse transcriptase" evidence="3">
    <location>
        <begin position="541"/>
        <end position="723"/>
    </location>
</feature>
<dbReference type="OrthoDB" id="6362838at2759"/>
<dbReference type="CDD" id="cd09275">
    <property type="entry name" value="RNase_HI_RT_DIRS1"/>
    <property type="match status" value="1"/>
</dbReference>
<dbReference type="Gene3D" id="1.10.150.130">
    <property type="match status" value="1"/>
</dbReference>
<dbReference type="SUPFAM" id="SSF56349">
    <property type="entry name" value="DNA breaking-rejoining enzymes"/>
    <property type="match status" value="1"/>
</dbReference>
<dbReference type="InterPro" id="IPR052055">
    <property type="entry name" value="Hepadnavirus_pol/RT"/>
</dbReference>
<dbReference type="PANTHER" id="PTHR33050:SF7">
    <property type="entry name" value="RIBONUCLEASE H"/>
    <property type="match status" value="1"/>
</dbReference>
<reference evidence="4 5" key="1">
    <citation type="submission" date="2016-03" db="EMBL/GenBank/DDBJ databases">
        <title>EvidentialGene: Evidence-directed Construction of Genes on Genomes.</title>
        <authorList>
            <person name="Gilbert D.G."/>
            <person name="Choi J.-H."/>
            <person name="Mockaitis K."/>
            <person name="Colbourne J."/>
            <person name="Pfrender M."/>
        </authorList>
    </citation>
    <scope>NUCLEOTIDE SEQUENCE [LARGE SCALE GENOMIC DNA]</scope>
    <source>
        <strain evidence="4 5">Xinb3</strain>
        <tissue evidence="4">Complete organism</tissue>
    </source>
</reference>
<evidence type="ECO:0000259" key="3">
    <source>
        <dbReference type="PROSITE" id="PS50878"/>
    </source>
</evidence>
<dbReference type="InterPro" id="IPR012337">
    <property type="entry name" value="RNaseH-like_sf"/>
</dbReference>
<keyword evidence="1" id="KW-0238">DNA-binding</keyword>
<dbReference type="PANTHER" id="PTHR33050">
    <property type="entry name" value="REVERSE TRANSCRIPTASE DOMAIN-CONTAINING PROTEIN"/>
    <property type="match status" value="1"/>
</dbReference>
<dbReference type="Gene3D" id="3.10.10.10">
    <property type="entry name" value="HIV Type 1 Reverse Transcriptase, subunit A, domain 1"/>
    <property type="match status" value="1"/>
</dbReference>
<dbReference type="STRING" id="35525.A0A164MX69"/>
<dbReference type="InterPro" id="IPR008906">
    <property type="entry name" value="HATC_C_dom"/>
</dbReference>
<accession>A0A164MX69</accession>
<dbReference type="Proteomes" id="UP000076858">
    <property type="component" value="Unassembled WGS sequence"/>
</dbReference>
<dbReference type="Pfam" id="PF05699">
    <property type="entry name" value="Dimer_Tnp_hAT"/>
    <property type="match status" value="1"/>
</dbReference>
<evidence type="ECO:0000313" key="4">
    <source>
        <dbReference type="EMBL" id="KZS05450.1"/>
    </source>
</evidence>
<dbReference type="GO" id="GO:0042575">
    <property type="term" value="C:DNA polymerase complex"/>
    <property type="evidence" value="ECO:0007669"/>
    <property type="project" value="UniProtKB-ARBA"/>
</dbReference>
<dbReference type="InterPro" id="IPR000477">
    <property type="entry name" value="RT_dom"/>
</dbReference>
<dbReference type="Pfam" id="PF00078">
    <property type="entry name" value="RVT_1"/>
    <property type="match status" value="1"/>
</dbReference>